<dbReference type="PANTHER" id="PTHR37316">
    <property type="entry name" value="TEICHOIC ACID GLYCEROL-PHOSPHATE PRIMASE"/>
    <property type="match status" value="1"/>
</dbReference>
<dbReference type="AlphaFoldDB" id="A0A4P8XW96"/>
<organism evidence="1 2">
    <name type="scientific">Ruminococcus bovis</name>
    <dbReference type="NCBI Taxonomy" id="2564099"/>
    <lineage>
        <taxon>Bacteria</taxon>
        <taxon>Bacillati</taxon>
        <taxon>Bacillota</taxon>
        <taxon>Clostridia</taxon>
        <taxon>Eubacteriales</taxon>
        <taxon>Oscillospiraceae</taxon>
        <taxon>Ruminococcus</taxon>
    </lineage>
</organism>
<dbReference type="SUPFAM" id="SSF53756">
    <property type="entry name" value="UDP-Glycosyltransferase/glycogen phosphorylase"/>
    <property type="match status" value="1"/>
</dbReference>
<proteinExistence type="predicted"/>
<dbReference type="InterPro" id="IPR051612">
    <property type="entry name" value="Teichoic_Acid_Biosynth"/>
</dbReference>
<name>A0A4P8XW96_9FIRM</name>
<protein>
    <recommendedName>
        <fullName evidence="3">CDP-glycerol glycerophosphotransferase, TagB/SpsB family</fullName>
    </recommendedName>
</protein>
<sequence length="1012" mass="118944">MKYFGLLDEFSDKEIIIQDRIKAELIGEGENKVTIRFPHQDVNYKDAVAFALLDSHNKYLWYKDTKINSDLCTINFDGFDYLQIDYVPLRFKLYLVFQGNGHLTFCRLYSKSIKDEYRLTKDKRLLYYSSISSAEYRKEEVNLITNITTSGYFGFILINKSSRVDYIVSNTVDNFKIFQDDFCFDVTLEKISKFTNFGVSFKSALPNVNTIYDFKPTLVRDMGDRFVLECRLPRTYFQGIKPDVFNLHTYYDIDGERYYSTVQIKDKENYDNILELSATDKLQHRTLIDEITFTATESYKLQFSTILPYNGVEITPENTAKRILFSPNFVATRVFYGAQSVDQLGQYRISLYTDLSGISDLSVFAHCTSIKEKIILDVTEFNPKKNEFIVDFSAFKEAMEDITSRTYSICVAFSYNGYMYCGKVSAPDYKEDESTKYLQEVETLTIKDTIAVVEPMYGSNGTFYVRVKDRLSLFKDKVSVSYQKAYFKDKYLYIVTDITNNKEHFTGYALSYRFKDSEDRRIYYTSAELIPSGDNTHLKGRFDLSKIELQKSVWDVYAVFNDGRTAYFANVYVDKRQMYDYLYHKSMSENFYRFSNKEDTDILFPYFTTRDTLAFMIRQISPCDSRKFKMKEILAVCCHKVLKWYYSHKNITLVYERKSQTAQDNGYYFFKHCMDHRVGKRLKSKICYVIDPSSPDYKNVEPYKGNVLNFMSFKHMIYLLGAKNLVYTHSKNDCYIWRPNNSVIAERIRFKKHIFLQHGVTSLKRIDKFYGKGKAGDTDVFVVSSKKEREIVNKWFGYSKEQTPITGLARWDALKDKSNGSNEIALVPTTRNWLDDVPSEKFLDSDFYNRYMELLNSPELKTVLANNDLELNFCISSKYKDYFTSDKIDNKRIHISVIGEKPLNEILMKSKLLITDYSSVCYDMLYMCKPVLFYQFDYEKFINSVGTYINMDKDLMGDRSISAIDLCNDINKMAKSNFRLPYEYKLMRDNSFTYFDRNNSLRIIQELKKVME</sequence>
<dbReference type="EMBL" id="CP039381">
    <property type="protein sequence ID" value="QCT07426.1"/>
    <property type="molecule type" value="Genomic_DNA"/>
</dbReference>
<evidence type="ECO:0000313" key="2">
    <source>
        <dbReference type="Proteomes" id="UP000301475"/>
    </source>
</evidence>
<evidence type="ECO:0008006" key="3">
    <source>
        <dbReference type="Google" id="ProtNLM"/>
    </source>
</evidence>
<accession>A0A4P8XW96</accession>
<gene>
    <name evidence="1" type="ORF">E5Z56_08720</name>
</gene>
<dbReference type="GO" id="GO:0047355">
    <property type="term" value="F:CDP-glycerol glycerophosphotransferase activity"/>
    <property type="evidence" value="ECO:0007669"/>
    <property type="project" value="InterPro"/>
</dbReference>
<dbReference type="InterPro" id="IPR007554">
    <property type="entry name" value="Glycerophosphate_synth"/>
</dbReference>
<dbReference type="Proteomes" id="UP000301475">
    <property type="component" value="Chromosome"/>
</dbReference>
<dbReference type="KEGG" id="ruj:E5Z56_08720"/>
<dbReference type="RefSeq" id="WP_138157439.1">
    <property type="nucleotide sequence ID" value="NZ_CP039381.1"/>
</dbReference>
<reference evidence="1 2" key="1">
    <citation type="submission" date="2019-04" db="EMBL/GenBank/DDBJ databases">
        <authorList>
            <person name="Embree M."/>
            <person name="Gaffney J.R."/>
        </authorList>
    </citation>
    <scope>NUCLEOTIDE SEQUENCE [LARGE SCALE GENOMIC DNA]</scope>
    <source>
        <strain evidence="1 2">JE7A12</strain>
    </source>
</reference>
<dbReference type="InterPro" id="IPR043149">
    <property type="entry name" value="TagF_N"/>
</dbReference>
<dbReference type="OrthoDB" id="9807097at2"/>
<dbReference type="PANTHER" id="PTHR37316:SF3">
    <property type="entry name" value="TEICHOIC ACID GLYCEROL-PHOSPHATE TRANSFERASE"/>
    <property type="match status" value="1"/>
</dbReference>
<keyword evidence="2" id="KW-1185">Reference proteome</keyword>
<dbReference type="Gene3D" id="3.40.50.11820">
    <property type="match status" value="1"/>
</dbReference>
<dbReference type="GO" id="GO:0016020">
    <property type="term" value="C:membrane"/>
    <property type="evidence" value="ECO:0007669"/>
    <property type="project" value="InterPro"/>
</dbReference>
<dbReference type="Pfam" id="PF04464">
    <property type="entry name" value="Glyphos_transf"/>
    <property type="match status" value="1"/>
</dbReference>
<evidence type="ECO:0000313" key="1">
    <source>
        <dbReference type="EMBL" id="QCT07426.1"/>
    </source>
</evidence>